<accession>A0A7T8KJN6</accession>
<feature type="non-terminal residue" evidence="2">
    <location>
        <position position="1"/>
    </location>
</feature>
<dbReference type="Proteomes" id="UP000595437">
    <property type="component" value="Chromosome 2"/>
</dbReference>
<sequence>HQGPMVVHESSHWGLHGRCEEPGRKSDAGHKTRARGHNSEELTMVHMAGHWL</sequence>
<gene>
    <name evidence="2" type="ORF">FKW44_002060</name>
</gene>
<feature type="non-terminal residue" evidence="2">
    <location>
        <position position="52"/>
    </location>
</feature>
<feature type="region of interest" description="Disordered" evidence="1">
    <location>
        <begin position="1"/>
        <end position="52"/>
    </location>
</feature>
<organism evidence="2 3">
    <name type="scientific">Caligus rogercresseyi</name>
    <name type="common">Sea louse</name>
    <dbReference type="NCBI Taxonomy" id="217165"/>
    <lineage>
        <taxon>Eukaryota</taxon>
        <taxon>Metazoa</taxon>
        <taxon>Ecdysozoa</taxon>
        <taxon>Arthropoda</taxon>
        <taxon>Crustacea</taxon>
        <taxon>Multicrustacea</taxon>
        <taxon>Hexanauplia</taxon>
        <taxon>Copepoda</taxon>
        <taxon>Siphonostomatoida</taxon>
        <taxon>Caligidae</taxon>
        <taxon>Caligus</taxon>
    </lineage>
</organism>
<proteinExistence type="predicted"/>
<protein>
    <submittedName>
        <fullName evidence="2">Uncharacterized protein</fullName>
    </submittedName>
</protein>
<name>A0A7T8KJN6_CALRO</name>
<dbReference type="EMBL" id="CP045891">
    <property type="protein sequence ID" value="QQP57163.1"/>
    <property type="molecule type" value="Genomic_DNA"/>
</dbReference>
<evidence type="ECO:0000256" key="1">
    <source>
        <dbReference type="SAM" id="MobiDB-lite"/>
    </source>
</evidence>
<reference evidence="3" key="1">
    <citation type="submission" date="2021-01" db="EMBL/GenBank/DDBJ databases">
        <title>Caligus Genome Assembly.</title>
        <authorList>
            <person name="Gallardo-Escarate C."/>
        </authorList>
    </citation>
    <scope>NUCLEOTIDE SEQUENCE [LARGE SCALE GENOMIC DNA]</scope>
</reference>
<evidence type="ECO:0000313" key="2">
    <source>
        <dbReference type="EMBL" id="QQP57163.1"/>
    </source>
</evidence>
<dbReference type="AlphaFoldDB" id="A0A7T8KJN6"/>
<keyword evidence="3" id="KW-1185">Reference proteome</keyword>
<evidence type="ECO:0000313" key="3">
    <source>
        <dbReference type="Proteomes" id="UP000595437"/>
    </source>
</evidence>
<feature type="compositionally biased region" description="Basic and acidic residues" evidence="1">
    <location>
        <begin position="17"/>
        <end position="30"/>
    </location>
</feature>